<feature type="compositionally biased region" description="Low complexity" evidence="5">
    <location>
        <begin position="396"/>
        <end position="419"/>
    </location>
</feature>
<dbReference type="EMBL" id="QRVK01000030">
    <property type="protein sequence ID" value="RGS39714.1"/>
    <property type="molecule type" value="Genomic_DNA"/>
</dbReference>
<protein>
    <submittedName>
        <fullName evidence="9">LPXTG cell wall anchor domain-containing protein</fullName>
    </submittedName>
</protein>
<dbReference type="InterPro" id="IPR019931">
    <property type="entry name" value="LPXTG_anchor"/>
</dbReference>
<keyword evidence="1" id="KW-0134">Cell wall</keyword>
<evidence type="ECO:0000313" key="10">
    <source>
        <dbReference type="Proteomes" id="UP000283295"/>
    </source>
</evidence>
<gene>
    <name evidence="9" type="ORF">DWX94_10665</name>
</gene>
<evidence type="ECO:0000256" key="2">
    <source>
        <dbReference type="ARBA" id="ARBA00022525"/>
    </source>
</evidence>
<dbReference type="PROSITE" id="PS50847">
    <property type="entry name" value="GRAM_POS_ANCHORING"/>
    <property type="match status" value="1"/>
</dbReference>
<evidence type="ECO:0000256" key="6">
    <source>
        <dbReference type="SAM" id="Phobius"/>
    </source>
</evidence>
<keyword evidence="6" id="KW-0812">Transmembrane</keyword>
<feature type="signal peptide" evidence="7">
    <location>
        <begin position="1"/>
        <end position="31"/>
    </location>
</feature>
<keyword evidence="2" id="KW-0964">Secreted</keyword>
<dbReference type="Proteomes" id="UP000283295">
    <property type="component" value="Unassembled WGS sequence"/>
</dbReference>
<feature type="region of interest" description="Disordered" evidence="5">
    <location>
        <begin position="391"/>
        <end position="478"/>
    </location>
</feature>
<feature type="chain" id="PRO_5018735330" evidence="7">
    <location>
        <begin position="32"/>
        <end position="507"/>
    </location>
</feature>
<keyword evidence="3 7" id="KW-0732">Signal</keyword>
<keyword evidence="4" id="KW-0572">Peptidoglycan-anchor</keyword>
<evidence type="ECO:0000256" key="4">
    <source>
        <dbReference type="ARBA" id="ARBA00023088"/>
    </source>
</evidence>
<feature type="transmembrane region" description="Helical" evidence="6">
    <location>
        <begin position="483"/>
        <end position="503"/>
    </location>
</feature>
<feature type="compositionally biased region" description="Basic and acidic residues" evidence="5">
    <location>
        <begin position="420"/>
        <end position="430"/>
    </location>
</feature>
<dbReference type="NCBIfam" id="TIGR01167">
    <property type="entry name" value="LPXTG_anchor"/>
    <property type="match status" value="1"/>
</dbReference>
<comment type="caution">
    <text evidence="9">The sequence shown here is derived from an EMBL/GenBank/DDBJ whole genome shotgun (WGS) entry which is preliminary data.</text>
</comment>
<feature type="compositionally biased region" description="Polar residues" evidence="5">
    <location>
        <begin position="457"/>
        <end position="475"/>
    </location>
</feature>
<name>A0A3R5YT61_9FIRM</name>
<keyword evidence="6" id="KW-1133">Transmembrane helix</keyword>
<evidence type="ECO:0000259" key="8">
    <source>
        <dbReference type="PROSITE" id="PS50847"/>
    </source>
</evidence>
<dbReference type="OrthoDB" id="1908369at2"/>
<dbReference type="AlphaFoldDB" id="A0A3R5YT61"/>
<accession>A0A3R5YT61</accession>
<keyword evidence="6" id="KW-0472">Membrane</keyword>
<feature type="domain" description="Gram-positive cocci surface proteins LPxTG" evidence="8">
    <location>
        <begin position="474"/>
        <end position="507"/>
    </location>
</feature>
<sequence length="507" mass="54552">MKSKKMVTGLIMACIFAVVIFAGKNSVKVQAADGDVAIVTDGNGDEIGSYAALADAFAAAQNGYTICIISDIYDPSATIGYNDSERNKHIIMDLNNKSVTLLSMNFDYSLYVKNGTLNCGITNASVGFTNAMLTLSNVKFITDSINWMTKDGICLNNGSNVTLNGSQCWFEKLEMDTDCVFTVQNSNGLSNFGNIADGFDGVKEFVPEGLSVEGTTIIDDETGAKATDFILRYRSLSDDADVAVSIDPKTYVYDGKEKKPAVTVSYGGKTLTEGKSYSCVYADNTDAGTATVTIKGENAMHGQIVEEFTIDKAKQKVPTGLVATAETVDGKNDGQISNLKTSMEYSVDKRKWLDCESTVLKKLADGNYYVRYKETKNYYASPAAKVVVKKGNVPATNEPTTNEPTTNEPSTEKPTSSEQTTEKVTTERQTTENPTTEEITTEEQTTEVQPSDEKTDVASTEGTTAVVSKTESGAPNTGDDGNVALMLIVMMTCLLGAAGVVVYRRVK</sequence>
<proteinExistence type="predicted"/>
<evidence type="ECO:0000256" key="7">
    <source>
        <dbReference type="SAM" id="SignalP"/>
    </source>
</evidence>
<reference evidence="9 10" key="1">
    <citation type="submission" date="2018-08" db="EMBL/GenBank/DDBJ databases">
        <title>A genome reference for cultivated species of the human gut microbiota.</title>
        <authorList>
            <person name="Zou Y."/>
            <person name="Xue W."/>
            <person name="Luo G."/>
        </authorList>
    </citation>
    <scope>NUCLEOTIDE SEQUENCE [LARGE SCALE GENOMIC DNA]</scope>
    <source>
        <strain evidence="9 10">AF22-21</strain>
    </source>
</reference>
<evidence type="ECO:0000256" key="5">
    <source>
        <dbReference type="SAM" id="MobiDB-lite"/>
    </source>
</evidence>
<evidence type="ECO:0000256" key="1">
    <source>
        <dbReference type="ARBA" id="ARBA00022512"/>
    </source>
</evidence>
<evidence type="ECO:0000313" key="9">
    <source>
        <dbReference type="EMBL" id="RGS39714.1"/>
    </source>
</evidence>
<evidence type="ECO:0000256" key="3">
    <source>
        <dbReference type="ARBA" id="ARBA00022729"/>
    </source>
</evidence>
<organism evidence="9 10">
    <name type="scientific">Coprococcus eutactus</name>
    <dbReference type="NCBI Taxonomy" id="33043"/>
    <lineage>
        <taxon>Bacteria</taxon>
        <taxon>Bacillati</taxon>
        <taxon>Bacillota</taxon>
        <taxon>Clostridia</taxon>
        <taxon>Lachnospirales</taxon>
        <taxon>Lachnospiraceae</taxon>
        <taxon>Coprococcus</taxon>
    </lineage>
</organism>